<evidence type="ECO:0000256" key="1">
    <source>
        <dbReference type="ARBA" id="ARBA00004651"/>
    </source>
</evidence>
<dbReference type="RefSeq" id="WP_126991145.1">
    <property type="nucleotide sequence ID" value="NZ_JTFC01000032.1"/>
</dbReference>
<protein>
    <recommendedName>
        <fullName evidence="8">Polysaccharide chain length determinant N-terminal domain-containing protein</fullName>
    </recommendedName>
</protein>
<evidence type="ECO:0000313" key="10">
    <source>
        <dbReference type="Proteomes" id="UP000288623"/>
    </source>
</evidence>
<dbReference type="GO" id="GO:0005886">
    <property type="term" value="C:plasma membrane"/>
    <property type="evidence" value="ECO:0007669"/>
    <property type="project" value="UniProtKB-SubCell"/>
</dbReference>
<feature type="transmembrane region" description="Helical" evidence="7">
    <location>
        <begin position="21"/>
        <end position="39"/>
    </location>
</feature>
<dbReference type="Pfam" id="PF02706">
    <property type="entry name" value="Wzz"/>
    <property type="match status" value="1"/>
</dbReference>
<dbReference type="Proteomes" id="UP000288623">
    <property type="component" value="Unassembled WGS sequence"/>
</dbReference>
<evidence type="ECO:0000259" key="8">
    <source>
        <dbReference type="Pfam" id="PF02706"/>
    </source>
</evidence>
<keyword evidence="5 7" id="KW-1133">Transmembrane helix</keyword>
<dbReference type="InterPro" id="IPR003856">
    <property type="entry name" value="LPS_length_determ_N"/>
</dbReference>
<dbReference type="SUPFAM" id="SSF52540">
    <property type="entry name" value="P-loop containing nucleoside triphosphate hydrolases"/>
    <property type="match status" value="1"/>
</dbReference>
<feature type="domain" description="Polysaccharide chain length determinant N-terminal" evidence="8">
    <location>
        <begin position="9"/>
        <end position="85"/>
    </location>
</feature>
<proteinExistence type="inferred from homology"/>
<dbReference type="PANTHER" id="PTHR32309:SF13">
    <property type="entry name" value="FERRIC ENTEROBACTIN TRANSPORT PROTEIN FEPE"/>
    <property type="match status" value="1"/>
</dbReference>
<evidence type="ECO:0000256" key="4">
    <source>
        <dbReference type="ARBA" id="ARBA00022692"/>
    </source>
</evidence>
<evidence type="ECO:0000256" key="6">
    <source>
        <dbReference type="ARBA" id="ARBA00023136"/>
    </source>
</evidence>
<gene>
    <name evidence="9" type="ORF">QI30_13455</name>
</gene>
<dbReference type="InterPro" id="IPR027417">
    <property type="entry name" value="P-loop_NTPase"/>
</dbReference>
<dbReference type="AlphaFoldDB" id="A0A433RS47"/>
<keyword evidence="6 7" id="KW-0472">Membrane</keyword>
<sequence length="373" mass="42054">MKTLEPPYSLQELLLVLWRKKWLILLTTILGIVLGYVISTQMKPKYEATTEILIETDKSDNLLYTQNMMETYREVLTSSALIKKVNEQGNFDLTTNEYNEQVKITMINTSQLITITAKADNELEPVKLVNKIATVFKKELTNYSKINTALVLNPATQSTSNQDSTFNELVSILIGGVIGLLLAICYCLLREIYSTKVDTETNVQRLNVPLLAKVTKKDSAQQWLYHIAALIQGEVKLGKKTVLLLNSAKEKSGYLQQLSQLLAQHKQVVVLKQIEGNAHFVKTNEGEPDAFIYSTATPFSALQQKYNELEQQYDIVLVETSQLDSAETMLVASNQTQFIYCVDAKKTTLKQAKSILKKVVQLKMHRLGIVIAK</sequence>
<name>A0A433RS47_9BACL</name>
<accession>A0A433RS47</accession>
<evidence type="ECO:0000256" key="5">
    <source>
        <dbReference type="ARBA" id="ARBA00022989"/>
    </source>
</evidence>
<comment type="caution">
    <text evidence="9">The sequence shown here is derived from an EMBL/GenBank/DDBJ whole genome shotgun (WGS) entry which is preliminary data.</text>
</comment>
<keyword evidence="3" id="KW-1003">Cell membrane</keyword>
<evidence type="ECO:0000313" key="9">
    <source>
        <dbReference type="EMBL" id="RUS54418.1"/>
    </source>
</evidence>
<dbReference type="EMBL" id="JTFC01000032">
    <property type="protein sequence ID" value="RUS54418.1"/>
    <property type="molecule type" value="Genomic_DNA"/>
</dbReference>
<keyword evidence="10" id="KW-1185">Reference proteome</keyword>
<comment type="similarity">
    <text evidence="2">Belongs to the CpsC/CapA family.</text>
</comment>
<evidence type="ECO:0000256" key="7">
    <source>
        <dbReference type="SAM" id="Phobius"/>
    </source>
</evidence>
<evidence type="ECO:0000256" key="3">
    <source>
        <dbReference type="ARBA" id="ARBA00022475"/>
    </source>
</evidence>
<dbReference type="PANTHER" id="PTHR32309">
    <property type="entry name" value="TYROSINE-PROTEIN KINASE"/>
    <property type="match status" value="1"/>
</dbReference>
<keyword evidence="4 7" id="KW-0812">Transmembrane</keyword>
<dbReference type="Gene3D" id="3.40.50.300">
    <property type="entry name" value="P-loop containing nucleotide triphosphate hydrolases"/>
    <property type="match status" value="1"/>
</dbReference>
<evidence type="ECO:0000256" key="2">
    <source>
        <dbReference type="ARBA" id="ARBA00006683"/>
    </source>
</evidence>
<dbReference type="GO" id="GO:0004713">
    <property type="term" value="F:protein tyrosine kinase activity"/>
    <property type="evidence" value="ECO:0007669"/>
    <property type="project" value="TreeGrafter"/>
</dbReference>
<dbReference type="InterPro" id="IPR050445">
    <property type="entry name" value="Bact_polysacc_biosynth/exp"/>
</dbReference>
<organism evidence="9 10">
    <name type="scientific">Candidatus Kurthia intestinigallinarum</name>
    <dbReference type="NCBI Taxonomy" id="1562256"/>
    <lineage>
        <taxon>Bacteria</taxon>
        <taxon>Bacillati</taxon>
        <taxon>Bacillota</taxon>
        <taxon>Bacilli</taxon>
        <taxon>Bacillales</taxon>
        <taxon>Caryophanaceae</taxon>
        <taxon>Kurthia</taxon>
    </lineage>
</organism>
<dbReference type="OrthoDB" id="2360475at2"/>
<reference evidence="9 10" key="1">
    <citation type="submission" date="2014-11" db="EMBL/GenBank/DDBJ databases">
        <title>Genome sequence and analysis of novel Kurthia sp.</title>
        <authorList>
            <person name="Lawson J.N."/>
            <person name="Gonzalez J.E."/>
            <person name="Rinauldi L."/>
            <person name="Xuan Z."/>
            <person name="Firman A."/>
            <person name="Shaddox L."/>
            <person name="Trudeau A."/>
            <person name="Shah S."/>
            <person name="Reiman D."/>
        </authorList>
    </citation>
    <scope>NUCLEOTIDE SEQUENCE [LARGE SCALE GENOMIC DNA]</scope>
    <source>
        <strain evidence="9 10">3B1D</strain>
    </source>
</reference>
<comment type="subcellular location">
    <subcellularLocation>
        <location evidence="1">Cell membrane</location>
        <topology evidence="1">Multi-pass membrane protein</topology>
    </subcellularLocation>
</comment>
<feature type="transmembrane region" description="Helical" evidence="7">
    <location>
        <begin position="169"/>
        <end position="189"/>
    </location>
</feature>